<organism evidence="2 3">
    <name type="scientific">Acidiplasma aeolicum</name>
    <dbReference type="NCBI Taxonomy" id="507754"/>
    <lineage>
        <taxon>Archaea</taxon>
        <taxon>Methanobacteriati</taxon>
        <taxon>Thermoplasmatota</taxon>
        <taxon>Thermoplasmata</taxon>
        <taxon>Thermoplasmatales</taxon>
        <taxon>Ferroplasmaceae</taxon>
        <taxon>Acidiplasma</taxon>
    </lineage>
</organism>
<reference evidence="2 3" key="1">
    <citation type="submission" date="2015-09" db="EMBL/GenBank/DDBJ databases">
        <title>Heavy metals and arsenic resistance mechanisms in polyextremophilic archaea of the family Ferroplasmaceae.</title>
        <authorList>
            <person name="Bulaev A.G."/>
            <person name="Kanygina A.V."/>
        </authorList>
    </citation>
    <scope>NUCLEOTIDE SEQUENCE [LARGE SCALE GENOMIC DNA]</scope>
    <source>
        <strain evidence="2 3">VT</strain>
    </source>
</reference>
<feature type="non-terminal residue" evidence="2">
    <location>
        <position position="1"/>
    </location>
</feature>
<sequence length="329" mass="36750">QKFNEKFNILIYFYYLLENIIIDTDTAGDDVTSIMLAALSPINLISITIAAGNVPVELGAKNALLTLEKVNKKNVPVFMGSRKPMLRDLVTAQYVHGNDGMGNSNFPDPQKQPENGNASAELVNYAEMYKKNLIICAQAPLTNIALATLMDNNFPKNVKHLYIMGGTYRHAGNITPAAEYNFFVDPEAAYIVLKSGFNATILPWDLCAEHGTITIDEIMHNYEKNKTDLFKFYLDVNRSAIEYNKSGKSGININGLTHSDSLLMSCILNNDIIMETKNVRVDISIEDEITRGFSSMIPDDNSKIKVITRINEDKFKKFLFGSLQNGIKD</sequence>
<dbReference type="InterPro" id="IPR036452">
    <property type="entry name" value="Ribo_hydro-like"/>
</dbReference>
<evidence type="ECO:0000313" key="2">
    <source>
        <dbReference type="EMBL" id="KQB36459.1"/>
    </source>
</evidence>
<dbReference type="Pfam" id="PF01156">
    <property type="entry name" value="IU_nuc_hydro"/>
    <property type="match status" value="1"/>
</dbReference>
<dbReference type="PANTHER" id="PTHR46190">
    <property type="entry name" value="SI:CH211-201H21.5-RELATED"/>
    <property type="match status" value="1"/>
</dbReference>
<dbReference type="AlphaFoldDB" id="A0A0Q0S0J7"/>
<keyword evidence="3" id="KW-1185">Reference proteome</keyword>
<accession>A0A0Q0S0J7</accession>
<dbReference type="SUPFAM" id="SSF53590">
    <property type="entry name" value="Nucleoside hydrolase"/>
    <property type="match status" value="1"/>
</dbReference>
<evidence type="ECO:0000259" key="1">
    <source>
        <dbReference type="Pfam" id="PF01156"/>
    </source>
</evidence>
<dbReference type="Proteomes" id="UP000050320">
    <property type="component" value="Unassembled WGS sequence"/>
</dbReference>
<evidence type="ECO:0000313" key="3">
    <source>
        <dbReference type="Proteomes" id="UP000050320"/>
    </source>
</evidence>
<name>A0A0Q0S0J7_9ARCH</name>
<dbReference type="EMBL" id="LKBG01000015">
    <property type="protein sequence ID" value="KQB36459.1"/>
    <property type="molecule type" value="Genomic_DNA"/>
</dbReference>
<feature type="domain" description="Inosine/uridine-preferring nucleoside hydrolase" evidence="1">
    <location>
        <begin position="20"/>
        <end position="317"/>
    </location>
</feature>
<dbReference type="InterPro" id="IPR052775">
    <property type="entry name" value="IUN_hydrolase"/>
</dbReference>
<comment type="caution">
    <text evidence="2">The sequence shown here is derived from an EMBL/GenBank/DDBJ whole genome shotgun (WGS) entry which is preliminary data.</text>
</comment>
<dbReference type="PANTHER" id="PTHR46190:SF1">
    <property type="entry name" value="SI:CH211-201H21.5"/>
    <property type="match status" value="1"/>
</dbReference>
<dbReference type="Gene3D" id="3.90.245.10">
    <property type="entry name" value="Ribonucleoside hydrolase-like"/>
    <property type="match status" value="1"/>
</dbReference>
<dbReference type="RefSeq" id="WP_055032271.1">
    <property type="nucleotide sequence ID" value="NZ_LKBG01000015.1"/>
</dbReference>
<proteinExistence type="predicted"/>
<dbReference type="InterPro" id="IPR001910">
    <property type="entry name" value="Inosine/uridine_hydrolase_dom"/>
</dbReference>
<gene>
    <name evidence="2" type="ORF">AOG54_07380</name>
</gene>
<dbReference type="GO" id="GO:0016799">
    <property type="term" value="F:hydrolase activity, hydrolyzing N-glycosyl compounds"/>
    <property type="evidence" value="ECO:0007669"/>
    <property type="project" value="InterPro"/>
</dbReference>
<protein>
    <recommendedName>
        <fullName evidence="1">Inosine/uridine-preferring nucleoside hydrolase domain-containing protein</fullName>
    </recommendedName>
</protein>